<dbReference type="InterPro" id="IPR035906">
    <property type="entry name" value="MetI-like_sf"/>
</dbReference>
<dbReference type="GO" id="GO:0055085">
    <property type="term" value="P:transmembrane transport"/>
    <property type="evidence" value="ECO:0007669"/>
    <property type="project" value="InterPro"/>
</dbReference>
<dbReference type="GO" id="GO:0005886">
    <property type="term" value="C:plasma membrane"/>
    <property type="evidence" value="ECO:0007669"/>
    <property type="project" value="UniProtKB-SubCell"/>
</dbReference>
<comment type="caution">
    <text evidence="9">The sequence shown here is derived from an EMBL/GenBank/DDBJ whole genome shotgun (WGS) entry which is preliminary data.</text>
</comment>
<evidence type="ECO:0000313" key="9">
    <source>
        <dbReference type="EMBL" id="GGE25812.1"/>
    </source>
</evidence>
<feature type="transmembrane region" description="Helical" evidence="7">
    <location>
        <begin position="129"/>
        <end position="150"/>
    </location>
</feature>
<feature type="transmembrane region" description="Helical" evidence="7">
    <location>
        <begin position="263"/>
        <end position="284"/>
    </location>
</feature>
<evidence type="ECO:0000256" key="3">
    <source>
        <dbReference type="ARBA" id="ARBA00022475"/>
    </source>
</evidence>
<evidence type="ECO:0000256" key="1">
    <source>
        <dbReference type="ARBA" id="ARBA00004651"/>
    </source>
</evidence>
<feature type="transmembrane region" description="Helical" evidence="7">
    <location>
        <begin position="97"/>
        <end position="117"/>
    </location>
</feature>
<keyword evidence="2 7" id="KW-0813">Transport</keyword>
<feature type="transmembrane region" description="Helical" evidence="7">
    <location>
        <begin position="34"/>
        <end position="54"/>
    </location>
</feature>
<dbReference type="InterPro" id="IPR000515">
    <property type="entry name" value="MetI-like"/>
</dbReference>
<proteinExistence type="inferred from homology"/>
<gene>
    <name evidence="9" type="ORF">GCM10011391_00250</name>
</gene>
<evidence type="ECO:0000259" key="8">
    <source>
        <dbReference type="PROSITE" id="PS50928"/>
    </source>
</evidence>
<keyword evidence="6 7" id="KW-0472">Membrane</keyword>
<reference evidence="9" key="2">
    <citation type="submission" date="2020-09" db="EMBL/GenBank/DDBJ databases">
        <authorList>
            <person name="Sun Q."/>
            <person name="Zhou Y."/>
        </authorList>
    </citation>
    <scope>NUCLEOTIDE SEQUENCE</scope>
    <source>
        <strain evidence="9">CGMCC 1.15371</strain>
    </source>
</reference>
<feature type="domain" description="ABC transmembrane type-1" evidence="8">
    <location>
        <begin position="94"/>
        <end position="284"/>
    </location>
</feature>
<keyword evidence="3" id="KW-1003">Cell membrane</keyword>
<name>A0A8J2YE92_9BACL</name>
<dbReference type="PROSITE" id="PS50928">
    <property type="entry name" value="ABC_TM1"/>
    <property type="match status" value="1"/>
</dbReference>
<evidence type="ECO:0000256" key="2">
    <source>
        <dbReference type="ARBA" id="ARBA00022448"/>
    </source>
</evidence>
<evidence type="ECO:0000313" key="10">
    <source>
        <dbReference type="Proteomes" id="UP000628775"/>
    </source>
</evidence>
<evidence type="ECO:0000256" key="7">
    <source>
        <dbReference type="RuleBase" id="RU363032"/>
    </source>
</evidence>
<reference evidence="9" key="1">
    <citation type="journal article" date="2014" name="Int. J. Syst. Evol. Microbiol.">
        <title>Complete genome sequence of Corynebacterium casei LMG S-19264T (=DSM 44701T), isolated from a smear-ripened cheese.</title>
        <authorList>
            <consortium name="US DOE Joint Genome Institute (JGI-PGF)"/>
            <person name="Walter F."/>
            <person name="Albersmeier A."/>
            <person name="Kalinowski J."/>
            <person name="Ruckert C."/>
        </authorList>
    </citation>
    <scope>NUCLEOTIDE SEQUENCE</scope>
    <source>
        <strain evidence="9">CGMCC 1.15371</strain>
    </source>
</reference>
<keyword evidence="5 7" id="KW-1133">Transmembrane helix</keyword>
<dbReference type="Pfam" id="PF00528">
    <property type="entry name" value="BPD_transp_1"/>
    <property type="match status" value="1"/>
</dbReference>
<dbReference type="AlphaFoldDB" id="A0A8J2YE92"/>
<keyword evidence="4 7" id="KW-0812">Transmembrane</keyword>
<dbReference type="Proteomes" id="UP000628775">
    <property type="component" value="Unassembled WGS sequence"/>
</dbReference>
<feature type="transmembrane region" description="Helical" evidence="7">
    <location>
        <begin position="205"/>
        <end position="230"/>
    </location>
</feature>
<dbReference type="SUPFAM" id="SSF161098">
    <property type="entry name" value="MetI-like"/>
    <property type="match status" value="1"/>
</dbReference>
<comment type="subcellular location">
    <subcellularLocation>
        <location evidence="1 7">Cell membrane</location>
        <topology evidence="1 7">Multi-pass membrane protein</topology>
    </subcellularLocation>
</comment>
<keyword evidence="10" id="KW-1185">Reference proteome</keyword>
<dbReference type="PANTHER" id="PTHR43744:SF12">
    <property type="entry name" value="ABC TRANSPORTER PERMEASE PROTEIN MG189-RELATED"/>
    <property type="match status" value="1"/>
</dbReference>
<dbReference type="PANTHER" id="PTHR43744">
    <property type="entry name" value="ABC TRANSPORTER PERMEASE PROTEIN MG189-RELATED-RELATED"/>
    <property type="match status" value="1"/>
</dbReference>
<dbReference type="Gene3D" id="1.10.3720.10">
    <property type="entry name" value="MetI-like"/>
    <property type="match status" value="1"/>
</dbReference>
<feature type="transmembrane region" description="Helical" evidence="7">
    <location>
        <begin position="162"/>
        <end position="184"/>
    </location>
</feature>
<dbReference type="CDD" id="cd06261">
    <property type="entry name" value="TM_PBP2"/>
    <property type="match status" value="1"/>
</dbReference>
<comment type="similarity">
    <text evidence="7">Belongs to the binding-protein-dependent transport system permease family.</text>
</comment>
<evidence type="ECO:0000256" key="4">
    <source>
        <dbReference type="ARBA" id="ARBA00022692"/>
    </source>
</evidence>
<evidence type="ECO:0000256" key="5">
    <source>
        <dbReference type="ARBA" id="ARBA00022989"/>
    </source>
</evidence>
<evidence type="ECO:0000256" key="6">
    <source>
        <dbReference type="ARBA" id="ARBA00023136"/>
    </source>
</evidence>
<organism evidence="9 10">
    <name type="scientific">Pullulanibacillus camelliae</name>
    <dbReference type="NCBI Taxonomy" id="1707096"/>
    <lineage>
        <taxon>Bacteria</taxon>
        <taxon>Bacillati</taxon>
        <taxon>Bacillota</taxon>
        <taxon>Bacilli</taxon>
        <taxon>Bacillales</taxon>
        <taxon>Sporolactobacillaceae</taxon>
        <taxon>Pullulanibacillus</taxon>
    </lineage>
</organism>
<sequence>MNPTTKLPSSLEQPKERIVSRKNKSFKEIIYKTFIYLLLILISLIMIFPFYWLIRSALMTQVEVFTMPVKWLPSIPQWSNFKEALTSAPFGLYFKNTIFLVVLNVFGALLSNSFIAFGFARISFKTRNFWFGFVLMTLMLPGAVMLIPQFVGWKVVGAYNTYFPLILPAFFGNAFNIFLLKQFYSTIPIEYDEAAKVEGANYLQIWYKIILPLSKPALVTIGVFTFLSVWNDFMGPLLYLNDESKWTLALGLQSFQGHYSSQWNLLMAAAVVMFAPLVILFFFAQKQIMSGANLTGGIKG</sequence>
<protein>
    <submittedName>
        <fullName evidence="9">Sugar ABC transporter permease</fullName>
    </submittedName>
</protein>
<dbReference type="EMBL" id="BMIR01000001">
    <property type="protein sequence ID" value="GGE25812.1"/>
    <property type="molecule type" value="Genomic_DNA"/>
</dbReference>
<accession>A0A8J2YE92</accession>